<reference evidence="1 2" key="1">
    <citation type="submission" date="2020-09" db="EMBL/GenBank/DDBJ databases">
        <title>Characterization of Treponema spp. from bovine digital dermatitis in Korea.</title>
        <authorList>
            <person name="Espiritu H.M."/>
            <person name="Cho Y.I."/>
            <person name="Mamuad L."/>
        </authorList>
    </citation>
    <scope>NUCLEOTIDE SEQUENCE [LARGE SCALE GENOMIC DNA]</scope>
    <source>
        <strain evidence="1 2">KS1</strain>
    </source>
</reference>
<protein>
    <submittedName>
        <fullName evidence="1">Uncharacterized protein</fullName>
    </submittedName>
</protein>
<proteinExistence type="predicted"/>
<dbReference type="EMBL" id="CP061839">
    <property type="protein sequence ID" value="QOW61259.1"/>
    <property type="molecule type" value="Genomic_DNA"/>
</dbReference>
<dbReference type="AlphaFoldDB" id="A0A7S6WQ34"/>
<evidence type="ECO:0000313" key="1">
    <source>
        <dbReference type="EMBL" id="QOW61259.1"/>
    </source>
</evidence>
<accession>A0A7S6WQ34</accession>
<dbReference type="GeneID" id="301089845"/>
<evidence type="ECO:0000313" key="2">
    <source>
        <dbReference type="Proteomes" id="UP000593915"/>
    </source>
</evidence>
<name>A0A7S6WQ34_9SPIR</name>
<sequence>MNEFFNNLGPTMYYIVIVPIFFIAIAIFSFIKMKNNKARTANWLSEHQNAVKVYINKNANIMDLSMTGLTVHTTDGELPITFTEGITSGFYLTPGTHIIESSFSKSRPGIMYRKVTTTYGPSKQEVSVEAFKTYNYRFDKKEETYIFEEIN</sequence>
<gene>
    <name evidence="1" type="ORF">IFE08_02350</name>
</gene>
<organism evidence="1 2">
    <name type="scientific">Treponema pedis</name>
    <dbReference type="NCBI Taxonomy" id="409322"/>
    <lineage>
        <taxon>Bacteria</taxon>
        <taxon>Pseudomonadati</taxon>
        <taxon>Spirochaetota</taxon>
        <taxon>Spirochaetia</taxon>
        <taxon>Spirochaetales</taxon>
        <taxon>Treponemataceae</taxon>
        <taxon>Treponema</taxon>
    </lineage>
</organism>
<dbReference type="RefSeq" id="WP_020965032.1">
    <property type="nucleotide sequence ID" value="NZ_CP045670.1"/>
</dbReference>
<dbReference type="Proteomes" id="UP000593915">
    <property type="component" value="Chromosome"/>
</dbReference>